<evidence type="ECO:0000313" key="2">
    <source>
        <dbReference type="Proteomes" id="UP000315369"/>
    </source>
</evidence>
<dbReference type="AlphaFoldDB" id="A0A540WI96"/>
<dbReference type="EMBL" id="VIFM01000471">
    <property type="protein sequence ID" value="TQF08711.1"/>
    <property type="molecule type" value="Genomic_DNA"/>
</dbReference>
<evidence type="ECO:0000313" key="1">
    <source>
        <dbReference type="EMBL" id="TQF08711.1"/>
    </source>
</evidence>
<accession>A0A540WI96</accession>
<protein>
    <submittedName>
        <fullName evidence="1">Uncharacterized protein</fullName>
    </submittedName>
</protein>
<comment type="caution">
    <text evidence="1">The sequence shown here is derived from an EMBL/GenBank/DDBJ whole genome shotgun (WGS) entry which is preliminary data.</text>
</comment>
<keyword evidence="2" id="KW-1185">Reference proteome</keyword>
<organism evidence="1 2">
    <name type="scientific">Myxococcus llanfairpwllgwyngyllgogerychwyrndrobwllllantysiliogogogochensis</name>
    <dbReference type="NCBI Taxonomy" id="2590453"/>
    <lineage>
        <taxon>Bacteria</taxon>
        <taxon>Pseudomonadati</taxon>
        <taxon>Myxococcota</taxon>
        <taxon>Myxococcia</taxon>
        <taxon>Myxococcales</taxon>
        <taxon>Cystobacterineae</taxon>
        <taxon>Myxococcaceae</taxon>
        <taxon>Myxococcus</taxon>
    </lineage>
</organism>
<proteinExistence type="predicted"/>
<dbReference type="Proteomes" id="UP000315369">
    <property type="component" value="Unassembled WGS sequence"/>
</dbReference>
<reference evidence="1 2" key="1">
    <citation type="submission" date="2019-06" db="EMBL/GenBank/DDBJ databases">
        <authorList>
            <person name="Livingstone P."/>
            <person name="Whitworth D."/>
        </authorList>
    </citation>
    <scope>NUCLEOTIDE SEQUENCE [LARGE SCALE GENOMIC DNA]</scope>
    <source>
        <strain evidence="1 2">AM401</strain>
    </source>
</reference>
<sequence length="120" mass="13120">MAEEIPAIVTKRAVSANRNEVSCTVHAIKGIFLCYDDAFRGKVLPHSLYMDHKGRLLRTTTVRSTRAESEVETTTLDYVSDDAMNGADRDMVMHRCLSAGELAQTQIGQPKVKPVAVAAA</sequence>
<gene>
    <name evidence="1" type="ORF">FJV41_48445</name>
</gene>
<name>A0A540WI96_9BACT</name>